<keyword evidence="2" id="KW-1185">Reference proteome</keyword>
<evidence type="ECO:0000313" key="2">
    <source>
        <dbReference type="Proteomes" id="UP001501153"/>
    </source>
</evidence>
<proteinExistence type="predicted"/>
<dbReference type="NCBIfam" id="TIGR04183">
    <property type="entry name" value="Por_Secre_tail"/>
    <property type="match status" value="1"/>
</dbReference>
<reference evidence="2" key="1">
    <citation type="journal article" date="2019" name="Int. J. Syst. Evol. Microbiol.">
        <title>The Global Catalogue of Microorganisms (GCM) 10K type strain sequencing project: providing services to taxonomists for standard genome sequencing and annotation.</title>
        <authorList>
            <consortium name="The Broad Institute Genomics Platform"/>
            <consortium name="The Broad Institute Genome Sequencing Center for Infectious Disease"/>
            <person name="Wu L."/>
            <person name="Ma J."/>
        </authorList>
    </citation>
    <scope>NUCLEOTIDE SEQUENCE [LARGE SCALE GENOMIC DNA]</scope>
    <source>
        <strain evidence="2">JCM 17923</strain>
    </source>
</reference>
<dbReference type="PANTHER" id="PTHR31778:SF2">
    <property type="entry name" value="BUD SITE SELECTION PROTEIN RAX2"/>
    <property type="match status" value="1"/>
</dbReference>
<dbReference type="SUPFAM" id="SSF101898">
    <property type="entry name" value="NHL repeat"/>
    <property type="match status" value="1"/>
</dbReference>
<organism evidence="1 2">
    <name type="scientific">Hymenobacter saemangeumensis</name>
    <dbReference type="NCBI Taxonomy" id="1084522"/>
    <lineage>
        <taxon>Bacteria</taxon>
        <taxon>Pseudomonadati</taxon>
        <taxon>Bacteroidota</taxon>
        <taxon>Cytophagia</taxon>
        <taxon>Cytophagales</taxon>
        <taxon>Hymenobacteraceae</taxon>
        <taxon>Hymenobacter</taxon>
    </lineage>
</organism>
<protein>
    <recommendedName>
        <fullName evidence="3">T9SS type A sorting domain-containing protein</fullName>
    </recommendedName>
</protein>
<comment type="caution">
    <text evidence="1">The sequence shown here is derived from an EMBL/GenBank/DDBJ whole genome shotgun (WGS) entry which is preliminary data.</text>
</comment>
<evidence type="ECO:0008006" key="3">
    <source>
        <dbReference type="Google" id="ProtNLM"/>
    </source>
</evidence>
<evidence type="ECO:0000313" key="1">
    <source>
        <dbReference type="EMBL" id="GAA4348683.1"/>
    </source>
</evidence>
<dbReference type="EMBL" id="BAABGZ010000008">
    <property type="protein sequence ID" value="GAA4348683.1"/>
    <property type="molecule type" value="Genomic_DNA"/>
</dbReference>
<dbReference type="InterPro" id="IPR013431">
    <property type="entry name" value="Delta_60_rpt"/>
</dbReference>
<gene>
    <name evidence="1" type="ORF">GCM10023185_04820</name>
</gene>
<name>A0ABP8I0H1_9BACT</name>
<sequence length="826" mass="82130">MVLMADGTLRPGANGAFDATSFTMSTAPDGRPVFRPTGVTGAGDYKWQSGFGLPEGVNGNVKAVAQAGTNVYIGGNFTAAGNTVANYVAKWDGNTWSSLGTGAQNGVDGFVHALAVAPNGDLYVGGLFTRAGGLVANSIARWNGTAWSTLGTGPQNGVSSNSYVYALAVAANGDLYVGGSFAQAGGLAANALAKWNGTTWSRVGTSGFSMGGAVKALAIVPGGDLYVAGSFSQAGGLAANNIARWNGSAWSALGAGIRNQNGIGGLINALAIDTNGVVYVGGDFNQAGTLAANHVAQWNGTVWSPLGAGATARVAALALTTGGEVLVSGDYVQVGPLGPNNIARWDGTAWSSLGNVTFVYALLRSSTGDIYVGGAFGSVSGTSAHGLARWNGATWSAIGMGVGQGMFYHVSAVAVAANGDVYVGGQFDQAGGTVAAGVAKWDGTGWSPLGTGAANGVYGYVRALAIAPTGEVYVGGSFTRAGGQLANHVAKWNGTAWSALGTGAQNGVRSNGVYALAIAPSGDLYVGGNFSEAGPVLANNVAKWDGTNWSPLGSGTSIVSALALAPSGDLYAVSDNNIAKWNGSSWATLGGFSGGEGRTLAVAGNGHVYVGGFFTQVGSMPANGLAKWNGTAWSTLGTGASNGVLVPGGGRAGVIALAQSSTGELFVGGAFQQAGGAAVSNVASWNGSAWTSPALGSGLNSFVQALALLPGNRLCAGGLFTGVGDGSKASVGFGIYDPAAIPTAVAAPIVVPALHIYPNPACGLTTLQLVPARSGRAGRVLDALGRVVLSFRVPAGAASVVLDVPDLPAGTYIVRVEEAQVRLVVE</sequence>
<accession>A0ABP8I0H1</accession>
<dbReference type="Pfam" id="PF17164">
    <property type="entry name" value="DUF5122"/>
    <property type="match status" value="1"/>
</dbReference>
<dbReference type="Proteomes" id="UP001501153">
    <property type="component" value="Unassembled WGS sequence"/>
</dbReference>
<dbReference type="SUPFAM" id="SSF50965">
    <property type="entry name" value="Galactose oxidase, central domain"/>
    <property type="match status" value="1"/>
</dbReference>
<dbReference type="PANTHER" id="PTHR31778">
    <property type="entry name" value="BUD SITE SELECTION PROTEIN RAX2"/>
    <property type="match status" value="1"/>
</dbReference>
<dbReference type="InterPro" id="IPR026444">
    <property type="entry name" value="Secre_tail"/>
</dbReference>
<dbReference type="InterPro" id="IPR011043">
    <property type="entry name" value="Gal_Oxase/kelch_b-propeller"/>
</dbReference>